<sequence length="344" mass="40058">MDSRDFPLSSQTKQQIISKIFANSGNIYELIGTSQSYFSYYQRSIEKYENSLTQSHLRITELIAILKDSTQTRNLLQDALQTQVQQEELADSEDIIEESINLAVRLLLMVPTGGFATVGRSITLSGETKLSWSDGTIRDLIGKEFVPQSSIKERVKLERIFNAANLEQIGGIEVRWTSNFADHLRMRDDDKAVEIFHYATFLKLHENCDVLPKDLVEETIRTLALLLPEHDREVEKWFHSHELKVEKRGRLPLDPLARECGQLKAEVRQIDHFQYWHDRLVILKQVFDQAEPKNIKQWWRDRRRRVQWYTFWVAALVLTLTIVFGLIQCLEGGLQVWLAFKALN</sequence>
<organism evidence="2 3">
    <name type="scientific">Venustampulla echinocandica</name>
    <dbReference type="NCBI Taxonomy" id="2656787"/>
    <lineage>
        <taxon>Eukaryota</taxon>
        <taxon>Fungi</taxon>
        <taxon>Dikarya</taxon>
        <taxon>Ascomycota</taxon>
        <taxon>Pezizomycotina</taxon>
        <taxon>Leotiomycetes</taxon>
        <taxon>Helotiales</taxon>
        <taxon>Pleuroascaceae</taxon>
        <taxon>Venustampulla</taxon>
    </lineage>
</organism>
<dbReference type="EMBL" id="NPIC01000002">
    <property type="protein sequence ID" value="RDL38544.1"/>
    <property type="molecule type" value="Genomic_DNA"/>
</dbReference>
<evidence type="ECO:0000256" key="1">
    <source>
        <dbReference type="SAM" id="Phobius"/>
    </source>
</evidence>
<name>A0A370TSS0_9HELO</name>
<reference evidence="2 3" key="1">
    <citation type="journal article" date="2018" name="IMA Fungus">
        <title>IMA Genome-F 9: Draft genome sequence of Annulohypoxylon stygium, Aspergillus mulundensis, Berkeleyomyces basicola (syn. Thielaviopsis basicola), Ceratocystis smalleyi, two Cercospora beticola strains, Coleophoma cylindrospora, Fusarium fracticaudum, Phialophora cf. hyalina, and Morchella septimelata.</title>
        <authorList>
            <person name="Wingfield B.D."/>
            <person name="Bills G.F."/>
            <person name="Dong Y."/>
            <person name="Huang W."/>
            <person name="Nel W.J."/>
            <person name="Swalarsk-Parry B.S."/>
            <person name="Vaghefi N."/>
            <person name="Wilken P.M."/>
            <person name="An Z."/>
            <person name="de Beer Z.W."/>
            <person name="De Vos L."/>
            <person name="Chen L."/>
            <person name="Duong T.A."/>
            <person name="Gao Y."/>
            <person name="Hammerbacher A."/>
            <person name="Kikkert J.R."/>
            <person name="Li Y."/>
            <person name="Li H."/>
            <person name="Li K."/>
            <person name="Li Q."/>
            <person name="Liu X."/>
            <person name="Ma X."/>
            <person name="Naidoo K."/>
            <person name="Pethybridge S.J."/>
            <person name="Sun J."/>
            <person name="Steenkamp E.T."/>
            <person name="van der Nest M.A."/>
            <person name="van Wyk S."/>
            <person name="Wingfield M.J."/>
            <person name="Xiong C."/>
            <person name="Yue Q."/>
            <person name="Zhang X."/>
        </authorList>
    </citation>
    <scope>NUCLEOTIDE SEQUENCE [LARGE SCALE GENOMIC DNA]</scope>
    <source>
        <strain evidence="2 3">BP 5553</strain>
    </source>
</reference>
<proteinExistence type="predicted"/>
<keyword evidence="3" id="KW-1185">Reference proteome</keyword>
<gene>
    <name evidence="2" type="ORF">BP5553_02884</name>
</gene>
<evidence type="ECO:0000313" key="3">
    <source>
        <dbReference type="Proteomes" id="UP000254866"/>
    </source>
</evidence>
<dbReference type="RefSeq" id="XP_031871200.1">
    <property type="nucleotide sequence ID" value="XM_032011507.1"/>
</dbReference>
<keyword evidence="1" id="KW-0472">Membrane</keyword>
<keyword evidence="1" id="KW-0812">Transmembrane</keyword>
<evidence type="ECO:0000313" key="2">
    <source>
        <dbReference type="EMBL" id="RDL38544.1"/>
    </source>
</evidence>
<dbReference type="OrthoDB" id="5428890at2759"/>
<dbReference type="AlphaFoldDB" id="A0A370TSS0"/>
<dbReference type="GeneID" id="43595733"/>
<comment type="caution">
    <text evidence="2">The sequence shown here is derived from an EMBL/GenBank/DDBJ whole genome shotgun (WGS) entry which is preliminary data.</text>
</comment>
<keyword evidence="1" id="KW-1133">Transmembrane helix</keyword>
<accession>A0A370TSS0</accession>
<feature type="transmembrane region" description="Helical" evidence="1">
    <location>
        <begin position="306"/>
        <end position="327"/>
    </location>
</feature>
<protein>
    <submittedName>
        <fullName evidence="2">Uncharacterized protein</fullName>
    </submittedName>
</protein>
<dbReference type="Proteomes" id="UP000254866">
    <property type="component" value="Unassembled WGS sequence"/>
</dbReference>